<sequence length="164" mass="17541">MEEQKENQPLFLADTARIVGDVRLGKGVNIWYGAVLRGDITYISVGDNTNIQDNAVIHVDYDLPAIIGSNVTIGHGAIIHGAKISDNVLIGMGAIVLSGAEIGEGCIIGAGAVVKEREKIPPFSLVVGVPGKVVKTLPEEIIEKIKESADEYVKLAIRRRNEDS</sequence>
<dbReference type="InterPro" id="IPR047324">
    <property type="entry name" value="LbH_gamma_CA-like"/>
</dbReference>
<dbReference type="InterPro" id="IPR050484">
    <property type="entry name" value="Transf_Hexapept/Carb_Anhydrase"/>
</dbReference>
<dbReference type="Pfam" id="PF00132">
    <property type="entry name" value="Hexapep"/>
    <property type="match status" value="1"/>
</dbReference>
<dbReference type="InterPro" id="IPR011004">
    <property type="entry name" value="Trimer_LpxA-like_sf"/>
</dbReference>
<dbReference type="CDD" id="cd04645">
    <property type="entry name" value="LbH_gamma_CA_like"/>
    <property type="match status" value="1"/>
</dbReference>
<name>A0A7C0ZA88_UNCW3</name>
<dbReference type="PANTHER" id="PTHR13061:SF29">
    <property type="entry name" value="GAMMA CARBONIC ANHYDRASE-LIKE 1, MITOCHONDRIAL-RELATED"/>
    <property type="match status" value="1"/>
</dbReference>
<accession>A0A7C0ZA88</accession>
<dbReference type="Proteomes" id="UP000885847">
    <property type="component" value="Unassembled WGS sequence"/>
</dbReference>
<organism evidence="1">
    <name type="scientific">candidate division WOR-3 bacterium</name>
    <dbReference type="NCBI Taxonomy" id="2052148"/>
    <lineage>
        <taxon>Bacteria</taxon>
        <taxon>Bacteria division WOR-3</taxon>
    </lineage>
</organism>
<dbReference type="Gene3D" id="2.160.10.10">
    <property type="entry name" value="Hexapeptide repeat proteins"/>
    <property type="match status" value="1"/>
</dbReference>
<dbReference type="AlphaFoldDB" id="A0A7C0ZA88"/>
<evidence type="ECO:0000313" key="1">
    <source>
        <dbReference type="EMBL" id="HDI83360.1"/>
    </source>
</evidence>
<comment type="caution">
    <text evidence="1">The sequence shown here is derived from an EMBL/GenBank/DDBJ whole genome shotgun (WGS) entry which is preliminary data.</text>
</comment>
<reference evidence="1" key="1">
    <citation type="journal article" date="2020" name="mSystems">
        <title>Genome- and Community-Level Interaction Insights into Carbon Utilization and Element Cycling Functions of Hydrothermarchaeota in Hydrothermal Sediment.</title>
        <authorList>
            <person name="Zhou Z."/>
            <person name="Liu Y."/>
            <person name="Xu W."/>
            <person name="Pan J."/>
            <person name="Luo Z.H."/>
            <person name="Li M."/>
        </authorList>
    </citation>
    <scope>NUCLEOTIDE SEQUENCE [LARGE SCALE GENOMIC DNA]</scope>
    <source>
        <strain evidence="1">HyVt-102</strain>
    </source>
</reference>
<dbReference type="InterPro" id="IPR001451">
    <property type="entry name" value="Hexapep"/>
</dbReference>
<gene>
    <name evidence="1" type="ORF">ENF18_06170</name>
</gene>
<dbReference type="SUPFAM" id="SSF51161">
    <property type="entry name" value="Trimeric LpxA-like enzymes"/>
    <property type="match status" value="1"/>
</dbReference>
<proteinExistence type="predicted"/>
<dbReference type="PANTHER" id="PTHR13061">
    <property type="entry name" value="DYNACTIN SUBUNIT P25"/>
    <property type="match status" value="1"/>
</dbReference>
<dbReference type="EMBL" id="DQWE01000291">
    <property type="protein sequence ID" value="HDI83360.1"/>
    <property type="molecule type" value="Genomic_DNA"/>
</dbReference>
<protein>
    <submittedName>
        <fullName evidence="1">Gamma carbonic anhydrase family protein</fullName>
    </submittedName>
</protein>